<accession>A0AAI8QGP2</accession>
<sequence>MRILWVVLLCCVPLFALDVTINYGKELKEHFSVLNIAHKEPLECQENHDTQGEVTHIVCTLDRMPIASFSPTETLFFRFWSRVVDGRFYLYVEPKHKIKLFATPSDLK</sequence>
<name>A0AAI8QGP2_9HELI</name>
<evidence type="ECO:0000313" key="2">
    <source>
        <dbReference type="EMBL" id="BAM31903.1"/>
    </source>
</evidence>
<dbReference type="RefSeq" id="WP_015453340.1">
    <property type="nucleotide sequence ID" value="NC_020555.1"/>
</dbReference>
<dbReference type="Proteomes" id="UP000006036">
    <property type="component" value="Chromosome 1"/>
</dbReference>
<gene>
    <name evidence="2" type="primary">pflA</name>
    <name evidence="2" type="ORF">HCBAA847_0664</name>
</gene>
<evidence type="ECO:0000313" key="3">
    <source>
        <dbReference type="Proteomes" id="UP000006036"/>
    </source>
</evidence>
<reference evidence="2 3" key="1">
    <citation type="journal article" date="2012" name="J. Bacteriol.">
        <title>Complete Genome Sequence of Helicobacter cinaedi Type Strain ATCC BAA-847.</title>
        <authorList>
            <person name="Miyoshi-Akiyama T."/>
            <person name="Takeshita N."/>
            <person name="Ohmagari N."/>
            <person name="Kirikae T."/>
        </authorList>
    </citation>
    <scope>NUCLEOTIDE SEQUENCE [LARGE SCALE GENOMIC DNA]</scope>
    <source>
        <strain evidence="2 3">ATCC BAA-847</strain>
    </source>
</reference>
<keyword evidence="2" id="KW-0969">Cilium</keyword>
<feature type="domain" description="DUF7494" evidence="1">
    <location>
        <begin position="17"/>
        <end position="108"/>
    </location>
</feature>
<keyword evidence="2" id="KW-0282">Flagellum</keyword>
<dbReference type="AlphaFoldDB" id="A0AAI8QGP2"/>
<organism evidence="2 3">
    <name type="scientific">Helicobacter cinaedi CCUG 18818 = ATCC BAA-847</name>
    <dbReference type="NCBI Taxonomy" id="537971"/>
    <lineage>
        <taxon>Bacteria</taxon>
        <taxon>Pseudomonadati</taxon>
        <taxon>Campylobacterota</taxon>
        <taxon>Epsilonproteobacteria</taxon>
        <taxon>Campylobacterales</taxon>
        <taxon>Helicobacteraceae</taxon>
        <taxon>Helicobacter</taxon>
    </lineage>
</organism>
<proteinExistence type="predicted"/>
<dbReference type="Pfam" id="PF24323">
    <property type="entry name" value="DUF7494"/>
    <property type="match status" value="1"/>
</dbReference>
<evidence type="ECO:0000259" key="1">
    <source>
        <dbReference type="Pfam" id="PF24323"/>
    </source>
</evidence>
<protein>
    <submittedName>
        <fullName evidence="2">Paralysed flagella protein</fullName>
    </submittedName>
</protein>
<keyword evidence="2" id="KW-0966">Cell projection</keyword>
<dbReference type="InterPro" id="IPR055917">
    <property type="entry name" value="DUF7494"/>
</dbReference>
<dbReference type="EMBL" id="AP012492">
    <property type="protein sequence ID" value="BAM31903.1"/>
    <property type="molecule type" value="Genomic_DNA"/>
</dbReference>
<dbReference type="KEGG" id="hcb:HCBAA847_0664"/>